<comment type="similarity">
    <text evidence="3 12">Belongs to the COX11/CtaG family.</text>
</comment>
<name>U3AIH8_9RHOB</name>
<keyword evidence="6 12" id="KW-0997">Cell inner membrane</keyword>
<evidence type="ECO:0000256" key="4">
    <source>
        <dbReference type="ARBA" id="ARBA00015384"/>
    </source>
</evidence>
<evidence type="ECO:0000256" key="13">
    <source>
        <dbReference type="SAM" id="Phobius"/>
    </source>
</evidence>
<dbReference type="PIRSF" id="PIRSF005413">
    <property type="entry name" value="COX11"/>
    <property type="match status" value="1"/>
</dbReference>
<feature type="topological domain" description="Cytoplasmic" evidence="12">
    <location>
        <begin position="1"/>
        <end position="6"/>
    </location>
</feature>
<dbReference type="GO" id="GO:0008535">
    <property type="term" value="P:respiratory chain complex IV assembly"/>
    <property type="evidence" value="ECO:0007669"/>
    <property type="project" value="UniProtKB-UniRule"/>
</dbReference>
<feature type="transmembrane region" description="Helical" evidence="13">
    <location>
        <begin position="12"/>
        <end position="36"/>
    </location>
</feature>
<dbReference type="GO" id="GO:0005886">
    <property type="term" value="C:plasma membrane"/>
    <property type="evidence" value="ECO:0007669"/>
    <property type="project" value="UniProtKB-SubCell"/>
</dbReference>
<dbReference type="FunFam" id="2.60.370.10:FF:000001">
    <property type="entry name" value="COX11 cytochrome c oxidase assembly homolog"/>
    <property type="match status" value="1"/>
</dbReference>
<dbReference type="InterPro" id="IPR023471">
    <property type="entry name" value="CtaG/Cox11_dom_sf"/>
</dbReference>
<evidence type="ECO:0000256" key="5">
    <source>
        <dbReference type="ARBA" id="ARBA00022475"/>
    </source>
</evidence>
<reference evidence="14" key="1">
    <citation type="journal article" date="2013" name="Genome Announc.">
        <title>Draft Genome Sequence of Loktanella cinnabarina LL-001T, Isolated from Deep-Sea Floor Sediment.</title>
        <authorList>
            <person name="Nishi S."/>
            <person name="Tsubouchi T."/>
            <person name="Takaki Y."/>
            <person name="Koyanagi R."/>
            <person name="Satoh N."/>
            <person name="Maruyama T."/>
            <person name="Hatada Y."/>
        </authorList>
    </citation>
    <scope>NUCLEOTIDE SEQUENCE [LARGE SCALE GENOMIC DNA]</scope>
    <source>
        <strain evidence="14">LL-001</strain>
    </source>
</reference>
<dbReference type="AlphaFoldDB" id="U3AIH8"/>
<evidence type="ECO:0000256" key="1">
    <source>
        <dbReference type="ARBA" id="ARBA00004007"/>
    </source>
</evidence>
<keyword evidence="11 12" id="KW-0472">Membrane</keyword>
<dbReference type="eggNOG" id="COG3175">
    <property type="taxonomic scope" value="Bacteria"/>
</dbReference>
<keyword evidence="10 12" id="KW-0186">Copper</keyword>
<evidence type="ECO:0000256" key="2">
    <source>
        <dbReference type="ARBA" id="ARBA00004382"/>
    </source>
</evidence>
<comment type="subcellular location">
    <subcellularLocation>
        <location evidence="2 12">Cell inner membrane</location>
        <topology evidence="2 12">Single-pass type II membrane protein</topology>
        <orientation evidence="2 12">Periplasmic side</orientation>
    </subcellularLocation>
</comment>
<dbReference type="Pfam" id="PF04442">
    <property type="entry name" value="CtaG_Cox11"/>
    <property type="match status" value="1"/>
</dbReference>
<dbReference type="Gene3D" id="2.60.370.10">
    <property type="entry name" value="Ctag/Cox11"/>
    <property type="match status" value="1"/>
</dbReference>
<dbReference type="OrthoDB" id="9804841at2"/>
<dbReference type="PROSITE" id="PS51318">
    <property type="entry name" value="TAT"/>
    <property type="match status" value="1"/>
</dbReference>
<dbReference type="PANTHER" id="PTHR21320">
    <property type="entry name" value="CYTOCHROME C OXIDASE ASSEMBLY PROTEIN COX11-RELATED"/>
    <property type="match status" value="1"/>
</dbReference>
<evidence type="ECO:0000256" key="9">
    <source>
        <dbReference type="ARBA" id="ARBA00022989"/>
    </source>
</evidence>
<evidence type="ECO:0000256" key="12">
    <source>
        <dbReference type="HAMAP-Rule" id="MF_00155"/>
    </source>
</evidence>
<keyword evidence="7 12" id="KW-0812">Transmembrane</keyword>
<dbReference type="NCBIfam" id="NF003465">
    <property type="entry name" value="PRK05089.1"/>
    <property type="match status" value="1"/>
</dbReference>
<dbReference type="GO" id="GO:0005507">
    <property type="term" value="F:copper ion binding"/>
    <property type="evidence" value="ECO:0007669"/>
    <property type="project" value="InterPro"/>
</dbReference>
<protein>
    <recommendedName>
        <fullName evidence="4 12">Cytochrome c oxidase assembly protein CtaG</fullName>
    </recommendedName>
</protein>
<organism evidence="14 15">
    <name type="scientific">Limimaricola cinnabarinus LL-001</name>
    <dbReference type="NCBI Taxonomy" id="1337093"/>
    <lineage>
        <taxon>Bacteria</taxon>
        <taxon>Pseudomonadati</taxon>
        <taxon>Pseudomonadota</taxon>
        <taxon>Alphaproteobacteria</taxon>
        <taxon>Rhodobacterales</taxon>
        <taxon>Paracoccaceae</taxon>
        <taxon>Limimaricola</taxon>
    </lineage>
</organism>
<evidence type="ECO:0000256" key="3">
    <source>
        <dbReference type="ARBA" id="ARBA00009620"/>
    </source>
</evidence>
<comment type="function">
    <text evidence="1 12">Exerts its effect at some terminal stage of cytochrome c oxidase synthesis, probably by being involved in the insertion of the copper B into subunit I.</text>
</comment>
<comment type="caution">
    <text evidence="14">The sequence shown here is derived from an EMBL/GenBank/DDBJ whole genome shotgun (WGS) entry which is preliminary data.</text>
</comment>
<dbReference type="STRING" id="1337093.MBELCI_0660"/>
<sequence>MTDRDRKLRRTALQTAGVVVVMGALAWAAVPFYSWFCQVTGFGGATSVAETASDTVLDQSITVRFDASLERGMPWEFNPVERQMTLKIGETGLAFYEAHNPTDRPVAGQAAYNVAPYAAGGYFEKIECFCFTEQVLQPGETVLMPVSFFVDPAIVEHREAKYVHEITLSYTFYEIDLPQDTETAALAPGNESLTRTAAQAIDTN</sequence>
<keyword evidence="9 12" id="KW-1133">Transmembrane helix</keyword>
<evidence type="ECO:0000313" key="14">
    <source>
        <dbReference type="EMBL" id="GAD54608.1"/>
    </source>
</evidence>
<evidence type="ECO:0000256" key="6">
    <source>
        <dbReference type="ARBA" id="ARBA00022519"/>
    </source>
</evidence>
<dbReference type="PANTHER" id="PTHR21320:SF3">
    <property type="entry name" value="CYTOCHROME C OXIDASE ASSEMBLY PROTEIN COX11, MITOCHONDRIAL-RELATED"/>
    <property type="match status" value="1"/>
</dbReference>
<evidence type="ECO:0000256" key="10">
    <source>
        <dbReference type="ARBA" id="ARBA00023008"/>
    </source>
</evidence>
<keyword evidence="8 12" id="KW-0735">Signal-anchor</keyword>
<proteinExistence type="inferred from homology"/>
<keyword evidence="15" id="KW-1185">Reference proteome</keyword>
<evidence type="ECO:0000256" key="8">
    <source>
        <dbReference type="ARBA" id="ARBA00022968"/>
    </source>
</evidence>
<dbReference type="InterPro" id="IPR006311">
    <property type="entry name" value="TAT_signal"/>
</dbReference>
<dbReference type="Proteomes" id="UP000016566">
    <property type="component" value="Unassembled WGS sequence"/>
</dbReference>
<evidence type="ECO:0000313" key="15">
    <source>
        <dbReference type="Proteomes" id="UP000016566"/>
    </source>
</evidence>
<evidence type="ECO:0000256" key="7">
    <source>
        <dbReference type="ARBA" id="ARBA00022692"/>
    </source>
</evidence>
<accession>U3AIH8</accession>
<dbReference type="RefSeq" id="WP_021692716.1">
    <property type="nucleotide sequence ID" value="NZ_BATB01000005.1"/>
</dbReference>
<feature type="topological domain" description="Periplasmic" evidence="12">
    <location>
        <begin position="30"/>
        <end position="204"/>
    </location>
</feature>
<dbReference type="HAMAP" id="MF_00155">
    <property type="entry name" value="CtaG"/>
    <property type="match status" value="1"/>
</dbReference>
<dbReference type="SUPFAM" id="SSF110111">
    <property type="entry name" value="Ctag/Cox11"/>
    <property type="match status" value="1"/>
</dbReference>
<dbReference type="EMBL" id="BATB01000005">
    <property type="protein sequence ID" value="GAD54608.1"/>
    <property type="molecule type" value="Genomic_DNA"/>
</dbReference>
<evidence type="ECO:0000256" key="11">
    <source>
        <dbReference type="ARBA" id="ARBA00023136"/>
    </source>
</evidence>
<keyword evidence="5 12" id="KW-1003">Cell membrane</keyword>
<dbReference type="InterPro" id="IPR007533">
    <property type="entry name" value="Cyt_c_oxidase_assmbl_CtaG"/>
</dbReference>
<gene>
    <name evidence="12" type="primary">ctaG</name>
    <name evidence="14" type="ORF">MBELCI_0660</name>
</gene>